<dbReference type="EMBL" id="JAAOAS010000696">
    <property type="protein sequence ID" value="KAF5572789.1"/>
    <property type="molecule type" value="Genomic_DNA"/>
</dbReference>
<name>A0A8H5KEG6_9HYPO</name>
<comment type="caution">
    <text evidence="1">The sequence shown here is derived from an EMBL/GenBank/DDBJ whole genome shotgun (WGS) entry which is preliminary data.</text>
</comment>
<reference evidence="1 2" key="1">
    <citation type="submission" date="2020-05" db="EMBL/GenBank/DDBJ databases">
        <title>Identification and distribution of gene clusters putatively required for synthesis of sphingolipid metabolism inhibitors in phylogenetically diverse species of the filamentous fungus Fusarium.</title>
        <authorList>
            <person name="Kim H.-S."/>
            <person name="Busman M."/>
            <person name="Brown D.W."/>
            <person name="Divon H."/>
            <person name="Uhlig S."/>
            <person name="Proctor R.H."/>
        </authorList>
    </citation>
    <scope>NUCLEOTIDE SEQUENCE [LARGE SCALE GENOMIC DNA]</scope>
    <source>
        <strain evidence="1 2">NRRL 36939</strain>
    </source>
</reference>
<dbReference type="Proteomes" id="UP000546213">
    <property type="component" value="Unassembled WGS sequence"/>
</dbReference>
<sequence>VFMSGDVECKSIPGWEDLDFSKLKILHISQEIPSGENGLVERHLWAIVQHFAYGIDHVGKGVLCWPIRKPSHEFPELTDLTQKGNIFPQALAHWLLHLKSLQHLECDTRTPQCIRRHSQGLRVDLDDLHMEGDASYCGLICKDASIATERHKRDMSLEHWEDVNYGMEAHFYGEMPLGETKALLYCMGQWEPEDEEDNGDS</sequence>
<dbReference type="OrthoDB" id="5010675at2759"/>
<proteinExistence type="predicted"/>
<evidence type="ECO:0000313" key="2">
    <source>
        <dbReference type="Proteomes" id="UP000546213"/>
    </source>
</evidence>
<feature type="non-terminal residue" evidence="1">
    <location>
        <position position="1"/>
    </location>
</feature>
<organism evidence="1 2">
    <name type="scientific">Fusarium pseudocircinatum</name>
    <dbReference type="NCBI Taxonomy" id="56676"/>
    <lineage>
        <taxon>Eukaryota</taxon>
        <taxon>Fungi</taxon>
        <taxon>Dikarya</taxon>
        <taxon>Ascomycota</taxon>
        <taxon>Pezizomycotina</taxon>
        <taxon>Sordariomycetes</taxon>
        <taxon>Hypocreomycetidae</taxon>
        <taxon>Hypocreales</taxon>
        <taxon>Nectriaceae</taxon>
        <taxon>Fusarium</taxon>
        <taxon>Fusarium fujikuroi species complex</taxon>
    </lineage>
</organism>
<keyword evidence="2" id="KW-1185">Reference proteome</keyword>
<evidence type="ECO:0000313" key="1">
    <source>
        <dbReference type="EMBL" id="KAF5572789.1"/>
    </source>
</evidence>
<protein>
    <submittedName>
        <fullName evidence="1">Uncharacterized protein</fullName>
    </submittedName>
</protein>
<gene>
    <name evidence="1" type="ORF">FPCIR_14184</name>
</gene>
<dbReference type="AlphaFoldDB" id="A0A8H5KEG6"/>
<accession>A0A8H5KEG6</accession>